<feature type="region of interest" description="Disordered" evidence="6">
    <location>
        <begin position="1175"/>
        <end position="1203"/>
    </location>
</feature>
<dbReference type="PANTHER" id="PTHR15180:SF1">
    <property type="entry name" value="GENERAL TRANSCRIPTION FACTOR 3C POLYPEPTIDE 1"/>
    <property type="match status" value="1"/>
</dbReference>
<feature type="compositionally biased region" description="Basic residues" evidence="6">
    <location>
        <begin position="1007"/>
        <end position="1016"/>
    </location>
</feature>
<feature type="compositionally biased region" description="Polar residues" evidence="6">
    <location>
        <begin position="1062"/>
        <end position="1078"/>
    </location>
</feature>
<feature type="domain" description="DUF7599" evidence="11">
    <location>
        <begin position="238"/>
        <end position="321"/>
    </location>
</feature>
<feature type="region of interest" description="Disordered" evidence="6">
    <location>
        <begin position="1432"/>
        <end position="1459"/>
    </location>
</feature>
<dbReference type="Pfam" id="PF24101">
    <property type="entry name" value="WHD_GTF3C1"/>
    <property type="match status" value="1"/>
</dbReference>
<dbReference type="InterPro" id="IPR056064">
    <property type="entry name" value="DUF7647"/>
</dbReference>
<dbReference type="GO" id="GO:0006384">
    <property type="term" value="P:transcription initiation at RNA polymerase III promoter"/>
    <property type="evidence" value="ECO:0007669"/>
    <property type="project" value="InterPro"/>
</dbReference>
<dbReference type="GO" id="GO:0000127">
    <property type="term" value="C:transcription factor TFIIIC complex"/>
    <property type="evidence" value="ECO:0007669"/>
    <property type="project" value="InterPro"/>
</dbReference>
<feature type="domain" description="Transcription factor tau subunit sfc3/Tfc3 C-terminal" evidence="8">
    <location>
        <begin position="1314"/>
        <end position="1459"/>
    </location>
</feature>
<keyword evidence="4" id="KW-0804">Transcription</keyword>
<feature type="domain" description="DUF7647" evidence="14">
    <location>
        <begin position="748"/>
        <end position="927"/>
    </location>
</feature>
<dbReference type="InterPro" id="IPR056062">
    <property type="entry name" value="DUF7645"/>
</dbReference>
<dbReference type="GO" id="GO:0003677">
    <property type="term" value="F:DNA binding"/>
    <property type="evidence" value="ECO:0007669"/>
    <property type="project" value="UniProtKB-KW"/>
</dbReference>
<keyword evidence="5" id="KW-0539">Nucleus</keyword>
<evidence type="ECO:0000259" key="11">
    <source>
        <dbReference type="Pfam" id="PF24538"/>
    </source>
</evidence>
<protein>
    <submittedName>
        <fullName evidence="15">B-block binding subunit of TFIIIC</fullName>
    </submittedName>
</protein>
<dbReference type="InterPro" id="IPR056063">
    <property type="entry name" value="DUF7646"/>
</dbReference>
<feature type="domain" description="General transcription factor 3C polypeptide 1 winged-helix" evidence="9">
    <location>
        <begin position="1"/>
        <end position="102"/>
    </location>
</feature>
<dbReference type="Pfam" id="PF24658">
    <property type="entry name" value="DUF7647"/>
    <property type="match status" value="1"/>
</dbReference>
<evidence type="ECO:0000256" key="3">
    <source>
        <dbReference type="ARBA" id="ARBA00023125"/>
    </source>
</evidence>
<sequence length="1860" mass="209940">MDSIIHSALEEICAVGANGITLSNLWLKLEPTLTCNGLDPCVNVKKALWTNLLNVSALAFVSRKGASYDSRDSAIQLVENCDKLGVMIVAVEHLRNSFVGLYDVDACGDGISVQGRRVLDRLAIARTNGITQSELAKEFGLQGNKFFYVLRKLESRGLIVRQSTILRKTEVSSDREQKSSSIISTNMLHLYRFARHLGCQQKLEVFKEGKPAFNENEESEPSPSGMFGESVKEDVQVKDFLPELKQICDKLEEADKNVLMVSDIKRDIGCCGRPGYRRWRNILRRLKDACVVEEFTAIVDTKEVSCLKLLKKFSPKHFEPKSLTCGVHDHDLEEPVILGKRGQINDQLVELPIEHQVYDMVDSEGSKGLTKTELCKRLGLNNKRYNSRLQNLFSRFGMHLQAENQNRCVAYRVWSHGNFNRDASNNIPVKPDIVLNDDGNCVTNIGNKFKESSTNTVQPENDSTTKADAVVTGEIKNVSTLFEISKALPVVGKPNMSICPRSSQNVSSKKNSIVPDARPQVVKKTPASEVTIDPQRSSSTLCKQRSHPKYLSLASNAHSRRREQRILVLLQEEKVIIKTDLRRQLESLEKDKQTAMDRKTLNRSLNKLQQEGRCKLIHVGVPVATNCGRIRAMDVVLHPSFDDVSPDLLSQICEKVRSSDMQIRNHQGSSKMTRNKEVPVLNGIQRLLTSSKLDDHSERVEAMRANGYVSARMVRAKLLHIFLWGYLTNLPGWSDALSLGAHGYDQKNPHSTCKMIELETAIRNMPIELFLQVVGSTYKFEDMTEKCRTGMCLSVLSVQEYKHLMSTHATGRLSNLVKILRGLKLIRMVRSEYSGDAAAVFDATLAYSLELKPYIEEPVSMAPSSSAFVSFDIRPHFRHDFVLLSRKAVDEYWNTLEYCYAAVDPKAALHAFPGSAVHEVCHTRSWAAARVMSADQRAELNKCIRKNDPDKKLPLGTCEKIAKDLNLTLEQVLHFYYNKRRKRITELQGVPNQEVMQPLESTTASSPRKRKRSTKKKPLEHTKVDSVLPPLSSDADEYNDFQTSPIEQENMDGRDELDLQEQDNGSASSRLKPTPQRKFSWTENADRQLVIEYVKKRAALGANFHRTDWIALPNKPAPPAVCRKRMASLNSCMQFRKAMLKLCNILTERYAKHLNKFQKKSILDGEHSVMVRNNVSAENSSEKDSEGQQQSQEINPEDQWDNFNNNDIKMALDEVLRHKRTSKLDAHRDICSLPDKLSHGHVDGEHNDPKLLSSAIFNRSNKRRRVRSNVSGRIQQKYINILNERADVNGRAYRSLAVSNAVELFKLVFLNASTAPEVPNLLAETLRRYSEDDLFAAFNYLRVAKIMVGGSGTNPFVLSQQFMHEISSSPYQANTGKRAAEFRSWLHEKEKNITEEGIELPTNLQCGDVLYLSALLSSREILLSPYLPDHGVGEAEESRTSKRKHDDDNYSNEKAKKRKGTLTGEGEMIFRREKGFPGISLCITRATIPRADVINLFKERDIHSNVFLGSGDEQKSSLQIGSTSTDRMKEILDLGRAVHLTVSDDDKPWEAMTCYAKNLDYHASNQVKGSPFCPRVFKTVYSSIQKAGDQGLSMEEISKVVNIQGDKMPEIVVEVLEAFGRAIKVNAYDSLHVVDSLYRSKYCLTSLVGPSQAHKEDPSTNSSVTIEEQHVNHHSDGHENDLENVLSTSINDNDVHRVTILNLPEDSHPSSDVQKVTETESYQQASIFLERHQVDNTQKSNRGNSYVYRPILSWMNGDGTINEVVYKGLIRRVLGILMQNPGILEVDILQHMNVLNPQSCRKLLELMILDNIITVRKMNQAISCEPPPILSSLFRSSFEKSKFIYREHYFANPVNAATVL</sequence>
<evidence type="ECO:0000259" key="10">
    <source>
        <dbReference type="Pfam" id="PF24101"/>
    </source>
</evidence>
<dbReference type="Pfam" id="PF24657">
    <property type="entry name" value="DUF7646"/>
    <property type="match status" value="1"/>
</dbReference>
<evidence type="ECO:0000259" key="12">
    <source>
        <dbReference type="Pfam" id="PF24655"/>
    </source>
</evidence>
<name>A0AAD8H3E2_9APIA</name>
<dbReference type="InterPro" id="IPR056020">
    <property type="entry name" value="DUF7599"/>
</dbReference>
<accession>A0AAD8H3E2</accession>
<dbReference type="Pfam" id="PF24655">
    <property type="entry name" value="DUF7645"/>
    <property type="match status" value="1"/>
</dbReference>
<evidence type="ECO:0000259" key="9">
    <source>
        <dbReference type="Pfam" id="PF23704"/>
    </source>
</evidence>
<dbReference type="Pfam" id="PF24538">
    <property type="entry name" value="DUF7599"/>
    <property type="match status" value="1"/>
</dbReference>
<evidence type="ECO:0000256" key="1">
    <source>
        <dbReference type="ARBA" id="ARBA00004123"/>
    </source>
</evidence>
<evidence type="ECO:0000259" key="7">
    <source>
        <dbReference type="Pfam" id="PF04182"/>
    </source>
</evidence>
<organism evidence="15 16">
    <name type="scientific">Heracleum sosnowskyi</name>
    <dbReference type="NCBI Taxonomy" id="360622"/>
    <lineage>
        <taxon>Eukaryota</taxon>
        <taxon>Viridiplantae</taxon>
        <taxon>Streptophyta</taxon>
        <taxon>Embryophyta</taxon>
        <taxon>Tracheophyta</taxon>
        <taxon>Spermatophyta</taxon>
        <taxon>Magnoliopsida</taxon>
        <taxon>eudicotyledons</taxon>
        <taxon>Gunneridae</taxon>
        <taxon>Pentapetalae</taxon>
        <taxon>asterids</taxon>
        <taxon>campanulids</taxon>
        <taxon>Apiales</taxon>
        <taxon>Apiaceae</taxon>
        <taxon>Apioideae</taxon>
        <taxon>apioid superclade</taxon>
        <taxon>Tordylieae</taxon>
        <taxon>Tordyliinae</taxon>
        <taxon>Heracleum</taxon>
    </lineage>
</organism>
<evidence type="ECO:0000259" key="13">
    <source>
        <dbReference type="Pfam" id="PF24657"/>
    </source>
</evidence>
<dbReference type="GO" id="GO:0042791">
    <property type="term" value="P:5S class rRNA transcription by RNA polymerase III"/>
    <property type="evidence" value="ECO:0007669"/>
    <property type="project" value="TreeGrafter"/>
</dbReference>
<feature type="compositionally biased region" description="Basic and acidic residues" evidence="6">
    <location>
        <begin position="1432"/>
        <end position="1454"/>
    </location>
</feature>
<evidence type="ECO:0000259" key="8">
    <source>
        <dbReference type="Pfam" id="PF20222"/>
    </source>
</evidence>
<dbReference type="GO" id="GO:0005634">
    <property type="term" value="C:nucleus"/>
    <property type="evidence" value="ECO:0007669"/>
    <property type="project" value="UniProtKB-SubCell"/>
</dbReference>
<comment type="caution">
    <text evidence="15">The sequence shown here is derived from an EMBL/GenBank/DDBJ whole genome shotgun (WGS) entry which is preliminary data.</text>
</comment>
<evidence type="ECO:0000259" key="14">
    <source>
        <dbReference type="Pfam" id="PF24658"/>
    </source>
</evidence>
<dbReference type="InterPro" id="IPR036390">
    <property type="entry name" value="WH_DNA-bd_sf"/>
</dbReference>
<evidence type="ECO:0000256" key="5">
    <source>
        <dbReference type="ARBA" id="ARBA00023242"/>
    </source>
</evidence>
<evidence type="ECO:0000313" key="15">
    <source>
        <dbReference type="EMBL" id="KAK1360292.1"/>
    </source>
</evidence>
<dbReference type="PANTHER" id="PTHR15180">
    <property type="entry name" value="GENERAL TRANSCRIPTION FACTOR 3C POLYPEPTIDE 1"/>
    <property type="match status" value="1"/>
</dbReference>
<evidence type="ECO:0000256" key="2">
    <source>
        <dbReference type="ARBA" id="ARBA00022553"/>
    </source>
</evidence>
<dbReference type="InterPro" id="IPR036388">
    <property type="entry name" value="WH-like_DNA-bd_sf"/>
</dbReference>
<dbReference type="CDD" id="cd16169">
    <property type="entry name" value="Tau138_eWH"/>
    <property type="match status" value="1"/>
</dbReference>
<dbReference type="EMBL" id="JAUIZM010000010">
    <property type="protein sequence ID" value="KAK1360292.1"/>
    <property type="molecule type" value="Genomic_DNA"/>
</dbReference>
<dbReference type="InterPro" id="IPR044210">
    <property type="entry name" value="Tfc3-like"/>
</dbReference>
<dbReference type="Pfam" id="PF04182">
    <property type="entry name" value="B-block_TFIIIC"/>
    <property type="match status" value="1"/>
</dbReference>
<keyword evidence="3" id="KW-0238">DNA-binding</keyword>
<feature type="region of interest" description="Disordered" evidence="6">
    <location>
        <begin position="995"/>
        <end position="1039"/>
    </location>
</feature>
<reference evidence="15" key="1">
    <citation type="submission" date="2023-02" db="EMBL/GenBank/DDBJ databases">
        <title>Genome of toxic invasive species Heracleum sosnowskyi carries increased number of genes despite the absence of recent whole-genome duplications.</title>
        <authorList>
            <person name="Schelkunov M."/>
            <person name="Shtratnikova V."/>
            <person name="Makarenko M."/>
            <person name="Klepikova A."/>
            <person name="Omelchenko D."/>
            <person name="Novikova G."/>
            <person name="Obukhova E."/>
            <person name="Bogdanov V."/>
            <person name="Penin A."/>
            <person name="Logacheva M."/>
        </authorList>
    </citation>
    <scope>NUCLEOTIDE SEQUENCE</scope>
    <source>
        <strain evidence="15">Hsosn_3</strain>
        <tissue evidence="15">Leaf</tissue>
    </source>
</reference>
<dbReference type="InterPro" id="IPR007309">
    <property type="entry name" value="TFIIIC_Bblock-bd"/>
</dbReference>
<feature type="domain" description="DUF7645" evidence="12">
    <location>
        <begin position="929"/>
        <end position="985"/>
    </location>
</feature>
<comment type="subcellular location">
    <subcellularLocation>
        <location evidence="1">Nucleus</location>
    </subcellularLocation>
</comment>
<keyword evidence="16" id="KW-1185">Reference proteome</keyword>
<feature type="region of interest" description="Disordered" evidence="6">
    <location>
        <begin position="1059"/>
        <end position="1078"/>
    </location>
</feature>
<evidence type="ECO:0000256" key="6">
    <source>
        <dbReference type="SAM" id="MobiDB-lite"/>
    </source>
</evidence>
<feature type="domain" description="GTF3C1 extended winged-helix" evidence="10">
    <location>
        <begin position="557"/>
        <end position="664"/>
    </location>
</feature>
<evidence type="ECO:0000313" key="16">
    <source>
        <dbReference type="Proteomes" id="UP001237642"/>
    </source>
</evidence>
<dbReference type="Gene3D" id="1.10.10.10">
    <property type="entry name" value="Winged helix-like DNA-binding domain superfamily/Winged helix DNA-binding domain"/>
    <property type="match status" value="1"/>
</dbReference>
<gene>
    <name evidence="15" type="ORF">POM88_044766</name>
</gene>
<proteinExistence type="predicted"/>
<keyword evidence="2" id="KW-0597">Phosphoprotein</keyword>
<dbReference type="InterPro" id="IPR056467">
    <property type="entry name" value="eWH_GTF3C1"/>
</dbReference>
<dbReference type="Pfam" id="PF23704">
    <property type="entry name" value="WHD_GTF3C1_N"/>
    <property type="match status" value="1"/>
</dbReference>
<dbReference type="SUPFAM" id="SSF46785">
    <property type="entry name" value="Winged helix' DNA-binding domain"/>
    <property type="match status" value="1"/>
</dbReference>
<dbReference type="Pfam" id="PF20222">
    <property type="entry name" value="DUF6581"/>
    <property type="match status" value="1"/>
</dbReference>
<feature type="domain" description="DUF7646" evidence="13">
    <location>
        <begin position="339"/>
        <end position="422"/>
    </location>
</feature>
<reference evidence="15" key="2">
    <citation type="submission" date="2023-05" db="EMBL/GenBank/DDBJ databases">
        <authorList>
            <person name="Schelkunov M.I."/>
        </authorList>
    </citation>
    <scope>NUCLEOTIDE SEQUENCE</scope>
    <source>
        <strain evidence="15">Hsosn_3</strain>
        <tissue evidence="15">Leaf</tissue>
    </source>
</reference>
<evidence type="ECO:0000256" key="4">
    <source>
        <dbReference type="ARBA" id="ARBA00023163"/>
    </source>
</evidence>
<feature type="domain" description="B-block binding subunit of TFIIIC" evidence="7">
    <location>
        <begin position="117"/>
        <end position="195"/>
    </location>
</feature>
<dbReference type="InterPro" id="IPR035625">
    <property type="entry name" value="Tfc3-like_eWH"/>
</dbReference>
<dbReference type="Proteomes" id="UP001237642">
    <property type="component" value="Unassembled WGS sequence"/>
</dbReference>
<dbReference type="InterPro" id="IPR046488">
    <property type="entry name" value="Sfc3/Tfc3_C"/>
</dbReference>
<dbReference type="InterPro" id="IPR056428">
    <property type="entry name" value="WH_GTF3C1"/>
</dbReference>